<evidence type="ECO:0000256" key="1">
    <source>
        <dbReference type="ARBA" id="ARBA00004613"/>
    </source>
</evidence>
<reference evidence="8" key="2">
    <citation type="submission" date="2025-09" db="UniProtKB">
        <authorList>
            <consortium name="Ensembl"/>
        </authorList>
    </citation>
    <scope>IDENTIFICATION</scope>
</reference>
<dbReference type="GO" id="GO:0034447">
    <property type="term" value="P:very-low-density lipoprotein particle clearance"/>
    <property type="evidence" value="ECO:0007669"/>
    <property type="project" value="TreeGrafter"/>
</dbReference>
<evidence type="ECO:0000256" key="4">
    <source>
        <dbReference type="ARBA" id="ARBA00022525"/>
    </source>
</evidence>
<dbReference type="GO" id="GO:0006641">
    <property type="term" value="P:triglyceride metabolic process"/>
    <property type="evidence" value="ECO:0007669"/>
    <property type="project" value="TreeGrafter"/>
</dbReference>
<evidence type="ECO:0000313" key="8">
    <source>
        <dbReference type="Ensembl" id="ENSGMOP00000068732.1"/>
    </source>
</evidence>
<dbReference type="Pfam" id="PF04691">
    <property type="entry name" value="ApoC-I"/>
    <property type="match status" value="1"/>
</dbReference>
<sequence>MKLYLAVAVLLLALAQAPEEPTPAGPDSIGDKFSQFGDTVAVLGQDIATKTQDAFQRAQDSEFVVKTKTWFSDQLEKMKAKLSEIGQ</sequence>
<dbReference type="GO" id="GO:0034361">
    <property type="term" value="C:very-low-density lipoprotein particle"/>
    <property type="evidence" value="ECO:0007669"/>
    <property type="project" value="TreeGrafter"/>
</dbReference>
<dbReference type="PANTHER" id="PTHR16565">
    <property type="entry name" value="APOLIPOPROTEIN C-I"/>
    <property type="match status" value="1"/>
</dbReference>
<evidence type="ECO:0000313" key="9">
    <source>
        <dbReference type="Proteomes" id="UP000694546"/>
    </source>
</evidence>
<keyword evidence="9" id="KW-1185">Reference proteome</keyword>
<dbReference type="InterPro" id="IPR006781">
    <property type="entry name" value="ApoC-I"/>
</dbReference>
<dbReference type="PANTHER" id="PTHR16565:SF2">
    <property type="entry name" value="APOLIPOPROTEIN C-I"/>
    <property type="match status" value="1"/>
</dbReference>
<name>A0A8C5FXP3_GADMO</name>
<keyword evidence="3" id="KW-0813">Transport</keyword>
<evidence type="ECO:0008006" key="10">
    <source>
        <dbReference type="Google" id="ProtNLM"/>
    </source>
</evidence>
<dbReference type="GO" id="GO:0010916">
    <property type="term" value="P:negative regulation of very-low-density lipoprotein particle clearance"/>
    <property type="evidence" value="ECO:0007669"/>
    <property type="project" value="TreeGrafter"/>
</dbReference>
<keyword evidence="6" id="KW-0445">Lipid transport</keyword>
<dbReference type="GO" id="GO:0006869">
    <property type="term" value="P:lipid transport"/>
    <property type="evidence" value="ECO:0007669"/>
    <property type="project" value="UniProtKB-KW"/>
</dbReference>
<organism evidence="8 9">
    <name type="scientific">Gadus morhua</name>
    <name type="common">Atlantic cod</name>
    <dbReference type="NCBI Taxonomy" id="8049"/>
    <lineage>
        <taxon>Eukaryota</taxon>
        <taxon>Metazoa</taxon>
        <taxon>Chordata</taxon>
        <taxon>Craniata</taxon>
        <taxon>Vertebrata</taxon>
        <taxon>Euteleostomi</taxon>
        <taxon>Actinopterygii</taxon>
        <taxon>Neopterygii</taxon>
        <taxon>Teleostei</taxon>
        <taxon>Neoteleostei</taxon>
        <taxon>Acanthomorphata</taxon>
        <taxon>Zeiogadaria</taxon>
        <taxon>Gadariae</taxon>
        <taxon>Gadiformes</taxon>
        <taxon>Gadoidei</taxon>
        <taxon>Gadidae</taxon>
        <taxon>Gadus</taxon>
    </lineage>
</organism>
<dbReference type="GO" id="GO:0034364">
    <property type="term" value="C:high-density lipoprotein particle"/>
    <property type="evidence" value="ECO:0007669"/>
    <property type="project" value="TreeGrafter"/>
</dbReference>
<comment type="similarity">
    <text evidence="2">Belongs to the apolipoprotein C1 family.</text>
</comment>
<dbReference type="AlphaFoldDB" id="A0A8C5FXP3"/>
<dbReference type="Ensembl" id="ENSGMOT00000044978.1">
    <property type="protein sequence ID" value="ENSGMOP00000068732.1"/>
    <property type="gene ID" value="ENSGMOG00000013853.2"/>
</dbReference>
<dbReference type="InterPro" id="IPR043081">
    <property type="entry name" value="ApoC-1_sf"/>
</dbReference>
<feature type="chain" id="PRO_5034880761" description="Apolipoprotein C-I" evidence="7">
    <location>
        <begin position="18"/>
        <end position="87"/>
    </location>
</feature>
<dbReference type="GO" id="GO:0005504">
    <property type="term" value="F:fatty acid binding"/>
    <property type="evidence" value="ECO:0007669"/>
    <property type="project" value="TreeGrafter"/>
</dbReference>
<evidence type="ECO:0000256" key="6">
    <source>
        <dbReference type="ARBA" id="ARBA00023055"/>
    </source>
</evidence>
<keyword evidence="4" id="KW-0964">Secreted</keyword>
<keyword evidence="5 7" id="KW-0732">Signal</keyword>
<dbReference type="GO" id="GO:0004859">
    <property type="term" value="F:phospholipase inhibitor activity"/>
    <property type="evidence" value="ECO:0007669"/>
    <property type="project" value="TreeGrafter"/>
</dbReference>
<comment type="subcellular location">
    <subcellularLocation>
        <location evidence="1">Secreted</location>
    </subcellularLocation>
</comment>
<accession>A0A8C5FXP3</accession>
<dbReference type="GO" id="GO:0042157">
    <property type="term" value="P:lipoprotein metabolic process"/>
    <property type="evidence" value="ECO:0007669"/>
    <property type="project" value="InterPro"/>
</dbReference>
<dbReference type="GO" id="GO:0032375">
    <property type="term" value="P:negative regulation of cholesterol transport"/>
    <property type="evidence" value="ECO:0007669"/>
    <property type="project" value="TreeGrafter"/>
</dbReference>
<feature type="signal peptide" evidence="7">
    <location>
        <begin position="1"/>
        <end position="17"/>
    </location>
</feature>
<dbReference type="Gene3D" id="4.10.260.30">
    <property type="entry name" value="Apolipoprotein C-I"/>
    <property type="match status" value="1"/>
</dbReference>
<evidence type="ECO:0000256" key="2">
    <source>
        <dbReference type="ARBA" id="ARBA00009204"/>
    </source>
</evidence>
<evidence type="ECO:0000256" key="7">
    <source>
        <dbReference type="SAM" id="SignalP"/>
    </source>
</evidence>
<reference evidence="8" key="1">
    <citation type="submission" date="2025-08" db="UniProtKB">
        <authorList>
            <consortium name="Ensembl"/>
        </authorList>
    </citation>
    <scope>IDENTIFICATION</scope>
</reference>
<proteinExistence type="inferred from homology"/>
<dbReference type="GeneTree" id="ENSGT00990000204583"/>
<dbReference type="GO" id="GO:0050995">
    <property type="term" value="P:negative regulation of lipid catabolic process"/>
    <property type="evidence" value="ECO:0007669"/>
    <property type="project" value="TreeGrafter"/>
</dbReference>
<dbReference type="Proteomes" id="UP000694546">
    <property type="component" value="Chromosome 11"/>
</dbReference>
<evidence type="ECO:0000256" key="3">
    <source>
        <dbReference type="ARBA" id="ARBA00022448"/>
    </source>
</evidence>
<gene>
    <name evidence="8" type="primary">apoc1</name>
</gene>
<evidence type="ECO:0000256" key="5">
    <source>
        <dbReference type="ARBA" id="ARBA00022729"/>
    </source>
</evidence>
<protein>
    <recommendedName>
        <fullName evidence="10">Apolipoprotein C-I</fullName>
    </recommendedName>
</protein>